<evidence type="ECO:0000313" key="2">
    <source>
        <dbReference type="Proteomes" id="UP000271974"/>
    </source>
</evidence>
<keyword evidence="2" id="KW-1185">Reference proteome</keyword>
<sequence>HLLILSEQLERIEDLLLRDSATHVQEVGWGAAVQMDDIHSRHGQASAVHWEEWDNVSIHTDVVEIVFGGFHLTRVTFSHVVHGKHWFLSELSIVIKVDFGVKTHN</sequence>
<accession>A0A433TM69</accession>
<feature type="non-terminal residue" evidence="1">
    <location>
        <position position="1"/>
    </location>
</feature>
<organism evidence="1 2">
    <name type="scientific">Elysia chlorotica</name>
    <name type="common">Eastern emerald elysia</name>
    <name type="synonym">Sea slug</name>
    <dbReference type="NCBI Taxonomy" id="188477"/>
    <lineage>
        <taxon>Eukaryota</taxon>
        <taxon>Metazoa</taxon>
        <taxon>Spiralia</taxon>
        <taxon>Lophotrochozoa</taxon>
        <taxon>Mollusca</taxon>
        <taxon>Gastropoda</taxon>
        <taxon>Heterobranchia</taxon>
        <taxon>Euthyneura</taxon>
        <taxon>Panpulmonata</taxon>
        <taxon>Sacoglossa</taxon>
        <taxon>Placobranchoidea</taxon>
        <taxon>Plakobranchidae</taxon>
        <taxon>Elysia</taxon>
    </lineage>
</organism>
<evidence type="ECO:0000313" key="1">
    <source>
        <dbReference type="EMBL" id="RUS82655.1"/>
    </source>
</evidence>
<dbReference type="EMBL" id="RQTK01000276">
    <property type="protein sequence ID" value="RUS82655.1"/>
    <property type="molecule type" value="Genomic_DNA"/>
</dbReference>
<proteinExistence type="predicted"/>
<reference evidence="1 2" key="1">
    <citation type="submission" date="2019-01" db="EMBL/GenBank/DDBJ databases">
        <title>A draft genome assembly of the solar-powered sea slug Elysia chlorotica.</title>
        <authorList>
            <person name="Cai H."/>
            <person name="Li Q."/>
            <person name="Fang X."/>
            <person name="Li J."/>
            <person name="Curtis N.E."/>
            <person name="Altenburger A."/>
            <person name="Shibata T."/>
            <person name="Feng M."/>
            <person name="Maeda T."/>
            <person name="Schwartz J.A."/>
            <person name="Shigenobu S."/>
            <person name="Lundholm N."/>
            <person name="Nishiyama T."/>
            <person name="Yang H."/>
            <person name="Hasebe M."/>
            <person name="Li S."/>
            <person name="Pierce S.K."/>
            <person name="Wang J."/>
        </authorList>
    </citation>
    <scope>NUCLEOTIDE SEQUENCE [LARGE SCALE GENOMIC DNA]</scope>
    <source>
        <strain evidence="1">EC2010</strain>
        <tissue evidence="1">Whole organism of an adult</tissue>
    </source>
</reference>
<name>A0A433TM69_ELYCH</name>
<dbReference type="Proteomes" id="UP000271974">
    <property type="component" value="Unassembled WGS sequence"/>
</dbReference>
<dbReference type="AlphaFoldDB" id="A0A433TM69"/>
<protein>
    <submittedName>
        <fullName evidence="1">Uncharacterized protein</fullName>
    </submittedName>
</protein>
<gene>
    <name evidence="1" type="ORF">EGW08_009558</name>
</gene>
<comment type="caution">
    <text evidence="1">The sequence shown here is derived from an EMBL/GenBank/DDBJ whole genome shotgun (WGS) entry which is preliminary data.</text>
</comment>